<name>X1A820_9ZZZZ</name>
<comment type="caution">
    <text evidence="1">The sequence shown here is derived from an EMBL/GenBank/DDBJ whole genome shotgun (WGS) entry which is preliminary data.</text>
</comment>
<reference evidence="1" key="1">
    <citation type="journal article" date="2014" name="Front. Microbiol.">
        <title>High frequency of phylogenetically diverse reductive dehalogenase-homologous genes in deep subseafloor sedimentary metagenomes.</title>
        <authorList>
            <person name="Kawai M."/>
            <person name="Futagami T."/>
            <person name="Toyoda A."/>
            <person name="Takaki Y."/>
            <person name="Nishi S."/>
            <person name="Hori S."/>
            <person name="Arai W."/>
            <person name="Tsubouchi T."/>
            <person name="Morono Y."/>
            <person name="Uchiyama I."/>
            <person name="Ito T."/>
            <person name="Fujiyama A."/>
            <person name="Inagaki F."/>
            <person name="Takami H."/>
        </authorList>
    </citation>
    <scope>NUCLEOTIDE SEQUENCE</scope>
    <source>
        <strain evidence="1">Expedition CK06-06</strain>
    </source>
</reference>
<gene>
    <name evidence="1" type="ORF">S01H4_11611</name>
</gene>
<organism evidence="1">
    <name type="scientific">marine sediment metagenome</name>
    <dbReference type="NCBI Taxonomy" id="412755"/>
    <lineage>
        <taxon>unclassified sequences</taxon>
        <taxon>metagenomes</taxon>
        <taxon>ecological metagenomes</taxon>
    </lineage>
</organism>
<sequence>MHDINTKNKTKRYKKKEKNKLKLKPRIGKAKNKKIINLPSLPPINFKQNNEKEKKNVNKMIIDL</sequence>
<dbReference type="EMBL" id="BART01004740">
    <property type="protein sequence ID" value="GAG56341.1"/>
    <property type="molecule type" value="Genomic_DNA"/>
</dbReference>
<evidence type="ECO:0000313" key="1">
    <source>
        <dbReference type="EMBL" id="GAG56341.1"/>
    </source>
</evidence>
<protein>
    <submittedName>
        <fullName evidence="1">Uncharacterized protein</fullName>
    </submittedName>
</protein>
<proteinExistence type="predicted"/>
<dbReference type="AlphaFoldDB" id="X1A820"/>
<accession>X1A820</accession>